<accession>V9IGG3</accession>
<gene>
    <name evidence="1" type="ORF">ACCB02591</name>
</gene>
<reference evidence="1" key="1">
    <citation type="submission" date="2011-11" db="EMBL/GenBank/DDBJ databases">
        <title>Decoding the brain transcriptome of the Eastern honeybee (Apis cerana) based on pyrosequencing.</title>
        <authorList>
            <person name="Sun L."/>
            <person name="Zheng H."/>
            <person name="Wang Y."/>
            <person name="Xie X."/>
            <person name="Zhu Y."/>
            <person name="Gu W."/>
            <person name="Wang S."/>
        </authorList>
    </citation>
    <scope>NUCLEOTIDE SEQUENCE</scope>
    <source>
        <tissue evidence="1">Brain</tissue>
    </source>
</reference>
<organism evidence="1">
    <name type="scientific">Apis cerana</name>
    <name type="common">Indian honeybee</name>
    <dbReference type="NCBI Taxonomy" id="7461"/>
    <lineage>
        <taxon>Eukaryota</taxon>
        <taxon>Metazoa</taxon>
        <taxon>Ecdysozoa</taxon>
        <taxon>Arthropoda</taxon>
        <taxon>Hexapoda</taxon>
        <taxon>Insecta</taxon>
        <taxon>Pterygota</taxon>
        <taxon>Neoptera</taxon>
        <taxon>Endopterygota</taxon>
        <taxon>Hymenoptera</taxon>
        <taxon>Apocrita</taxon>
        <taxon>Aculeata</taxon>
        <taxon>Apoidea</taxon>
        <taxon>Anthophila</taxon>
        <taxon>Apidae</taxon>
        <taxon>Apis</taxon>
    </lineage>
</organism>
<proteinExistence type="evidence at transcript level"/>
<sequence length="126" mass="14579">MEQTNDKDVNLADNIQQPSLIRRNTFELDSNDEKLSVLRQEYERRQGNLVFQNAIPQYSGHRVDGDSCFNPSDESSIPISNVLNKFSIDVQIPTSSQYHTMQYLSPNNGEYENNQILSENNNYFKN</sequence>
<protein>
    <submittedName>
        <fullName evidence="1">Uncharacterized protein</fullName>
    </submittedName>
</protein>
<dbReference type="EMBL" id="JR041385">
    <property type="protein sequence ID" value="AEY59429.1"/>
    <property type="molecule type" value="mRNA"/>
</dbReference>
<evidence type="ECO:0000313" key="1">
    <source>
        <dbReference type="EMBL" id="AEY59429.1"/>
    </source>
</evidence>
<name>V9IGG3_APICE</name>
<dbReference type="AlphaFoldDB" id="V9IGG3"/>